<reference evidence="2 3" key="1">
    <citation type="submission" date="2024-01" db="EMBL/GenBank/DDBJ databases">
        <title>Complete Genome Sequence of Alkalicoccus halolimnae BZ-SZ-XJ29T, a Moderately Halophilic Bacterium Isolated from a Salt Lake.</title>
        <authorList>
            <person name="Zhao B."/>
        </authorList>
    </citation>
    <scope>NUCLEOTIDE SEQUENCE [LARGE SCALE GENOMIC DNA]</scope>
    <source>
        <strain evidence="2 3">BZ-SZ-XJ29</strain>
    </source>
</reference>
<dbReference type="Proteomes" id="UP000321816">
    <property type="component" value="Chromosome"/>
</dbReference>
<evidence type="ECO:0000313" key="3">
    <source>
        <dbReference type="Proteomes" id="UP000321816"/>
    </source>
</evidence>
<sequence>MKKTLFLSASAAFLLTACGAEEASLSAEQVLTESAEAMGNVDSYTVTTNMDQSMEMAGEESMDYQTISRLELTKNPLTYTEKTEMTMADGAEKLAFTSYFHEEQGFFLEDPLLGGWVKLPEETHEEMLALAGLQMSPEEQLNQLQEFVEETKIEETNSEYILSLSGENFDVQQLMEQVSGLGEMEEMGEVMEDVEIQQFDYTVHIEKESFRQTGAAIDMGMLMDTMGQMSAMEQTITMEMKNFDSIDPISIPAEVIEEAEEVQASF</sequence>
<dbReference type="Pfam" id="PF20316">
    <property type="entry name" value="DUF6612"/>
    <property type="match status" value="1"/>
</dbReference>
<proteinExistence type="predicted"/>
<dbReference type="PROSITE" id="PS51257">
    <property type="entry name" value="PROKAR_LIPOPROTEIN"/>
    <property type="match status" value="1"/>
</dbReference>
<dbReference type="InterPro" id="IPR046720">
    <property type="entry name" value="DUF6612"/>
</dbReference>
<dbReference type="Gene3D" id="2.50.20.20">
    <property type="match status" value="1"/>
</dbReference>
<dbReference type="OrthoDB" id="1957331at2"/>
<feature type="signal peptide" evidence="1">
    <location>
        <begin position="1"/>
        <end position="22"/>
    </location>
</feature>
<gene>
    <name evidence="2" type="ORF">FTX54_013475</name>
</gene>
<dbReference type="AlphaFoldDB" id="A0A5C7FIJ1"/>
<keyword evidence="3" id="KW-1185">Reference proteome</keyword>
<accession>A0A5C7FIJ1</accession>
<dbReference type="KEGG" id="ahal:FTX54_013475"/>
<name>A0A5C7FIJ1_9BACI</name>
<protein>
    <submittedName>
        <fullName evidence="2">DUF6612 family protein</fullName>
    </submittedName>
</protein>
<dbReference type="EMBL" id="CP144914">
    <property type="protein sequence ID" value="WWD79414.1"/>
    <property type="molecule type" value="Genomic_DNA"/>
</dbReference>
<evidence type="ECO:0000313" key="2">
    <source>
        <dbReference type="EMBL" id="WWD79414.1"/>
    </source>
</evidence>
<evidence type="ECO:0000256" key="1">
    <source>
        <dbReference type="SAM" id="SignalP"/>
    </source>
</evidence>
<feature type="chain" id="PRO_5044096859" evidence="1">
    <location>
        <begin position="23"/>
        <end position="266"/>
    </location>
</feature>
<dbReference type="RefSeq" id="WP_147804472.1">
    <property type="nucleotide sequence ID" value="NZ_CP144914.1"/>
</dbReference>
<keyword evidence="1" id="KW-0732">Signal</keyword>
<organism evidence="2 3">
    <name type="scientific">Alkalicoccus halolimnae</name>
    <dbReference type="NCBI Taxonomy" id="1667239"/>
    <lineage>
        <taxon>Bacteria</taxon>
        <taxon>Bacillati</taxon>
        <taxon>Bacillota</taxon>
        <taxon>Bacilli</taxon>
        <taxon>Bacillales</taxon>
        <taxon>Bacillaceae</taxon>
        <taxon>Alkalicoccus</taxon>
    </lineage>
</organism>